<name>A0A381UTN9_9ZZZZ</name>
<feature type="transmembrane region" description="Helical" evidence="1">
    <location>
        <begin position="20"/>
        <end position="44"/>
    </location>
</feature>
<dbReference type="EMBL" id="UINC01007117">
    <property type="protein sequence ID" value="SVA31509.1"/>
    <property type="molecule type" value="Genomic_DNA"/>
</dbReference>
<keyword evidence="1" id="KW-1133">Transmembrane helix</keyword>
<protein>
    <recommendedName>
        <fullName evidence="3">DUF4175 domain-containing protein</fullName>
    </recommendedName>
</protein>
<accession>A0A381UTN9</accession>
<feature type="non-terminal residue" evidence="2">
    <location>
        <position position="406"/>
    </location>
</feature>
<evidence type="ECO:0000256" key="1">
    <source>
        <dbReference type="SAM" id="Phobius"/>
    </source>
</evidence>
<keyword evidence="1" id="KW-0812">Transmembrane</keyword>
<organism evidence="2">
    <name type="scientific">marine metagenome</name>
    <dbReference type="NCBI Taxonomy" id="408172"/>
    <lineage>
        <taxon>unclassified sequences</taxon>
        <taxon>metagenomes</taxon>
        <taxon>ecological metagenomes</taxon>
    </lineage>
</organism>
<keyword evidence="1" id="KW-0472">Membrane</keyword>
<reference evidence="2" key="1">
    <citation type="submission" date="2018-05" db="EMBL/GenBank/DDBJ databases">
        <authorList>
            <person name="Lanie J.A."/>
            <person name="Ng W.-L."/>
            <person name="Kazmierczak K.M."/>
            <person name="Andrzejewski T.M."/>
            <person name="Davidsen T.M."/>
            <person name="Wayne K.J."/>
            <person name="Tettelin H."/>
            <person name="Glass J.I."/>
            <person name="Rusch D."/>
            <person name="Podicherti R."/>
            <person name="Tsui H.-C.T."/>
            <person name="Winkler M.E."/>
        </authorList>
    </citation>
    <scope>NUCLEOTIDE SEQUENCE</scope>
</reference>
<proteinExistence type="predicted"/>
<gene>
    <name evidence="2" type="ORF">METZ01_LOCUS84363</name>
</gene>
<evidence type="ECO:0008006" key="3">
    <source>
        <dbReference type="Google" id="ProtNLM"/>
    </source>
</evidence>
<feature type="transmembrane region" description="Helical" evidence="1">
    <location>
        <begin position="146"/>
        <end position="165"/>
    </location>
</feature>
<dbReference type="AlphaFoldDB" id="A0A381UTN9"/>
<feature type="transmembrane region" description="Helical" evidence="1">
    <location>
        <begin position="56"/>
        <end position="76"/>
    </location>
</feature>
<evidence type="ECO:0000313" key="2">
    <source>
        <dbReference type="EMBL" id="SVA31509.1"/>
    </source>
</evidence>
<sequence>MQSQDQPLWTFFAKVRRRWVTLAVLRASARVFGSVGVIVLVAVMVDTFWLPTGLSLIALALTAAVVAIGQALLIWWPLRKTPSPRQVARFIEEQVPEFEDRLASAVELGSRTVRSAVQSMVITDASNQVQTVQLDRVVSGTQIRRAIGLSVAGGIVLVTALSLALTPAQRAVDAAGLYAFPGTVRINVSPGDARVMEGGSLEVRAQVEGVTVTSRLIHPVLQVESGDEWQDIEMRADDGSFQFEFTSVSESFRYRVSAASARSDEYNVTALTVPHIDRIDVEYDYPLFTRLERRIEIDSGDVYAPVGTAVTLTVYADKPIEDGAMVLSDGSLIPLVLRDDTTLTGSFEVSADDAYRVTLSDNQGLSNLSEGQYFIRAIADLPPIVRILRPDGDRSVTPLEEVTIEA</sequence>